<feature type="domain" description="PDEase" evidence="9">
    <location>
        <begin position="734"/>
        <end position="1071"/>
    </location>
</feature>
<evidence type="ECO:0000256" key="5">
    <source>
        <dbReference type="PIRSR" id="PIRSR623088-3"/>
    </source>
</evidence>
<dbReference type="InterPro" id="IPR023174">
    <property type="entry name" value="PDEase_CS"/>
</dbReference>
<evidence type="ECO:0000256" key="7">
    <source>
        <dbReference type="SAM" id="MobiDB-lite"/>
    </source>
</evidence>
<dbReference type="EMBL" id="HACM01011409">
    <property type="protein sequence ID" value="CRZ11851.1"/>
    <property type="molecule type" value="Transcribed_RNA"/>
</dbReference>
<feature type="transmembrane region" description="Helical" evidence="8">
    <location>
        <begin position="6"/>
        <end position="24"/>
    </location>
</feature>
<feature type="binding site" evidence="4">
    <location>
        <position position="1027"/>
    </location>
    <ligand>
        <name>AMP</name>
        <dbReference type="ChEBI" id="CHEBI:456215"/>
    </ligand>
</feature>
<feature type="binding site" evidence="5">
    <location>
        <position position="976"/>
    </location>
    <ligand>
        <name>Zn(2+)</name>
        <dbReference type="ChEBI" id="CHEBI:29105"/>
        <label>1</label>
    </ligand>
</feature>
<evidence type="ECO:0000256" key="8">
    <source>
        <dbReference type="SAM" id="Phobius"/>
    </source>
</evidence>
<evidence type="ECO:0000256" key="6">
    <source>
        <dbReference type="RuleBase" id="RU363067"/>
    </source>
</evidence>
<feature type="binding site" evidence="4">
    <location>
        <position position="864"/>
    </location>
    <ligand>
        <name>AMP</name>
        <dbReference type="ChEBI" id="CHEBI:456215"/>
    </ligand>
</feature>
<dbReference type="PANTHER" id="PTHR11347">
    <property type="entry name" value="CYCLIC NUCLEOTIDE PHOSPHODIESTERASE"/>
    <property type="match status" value="1"/>
</dbReference>
<dbReference type="PROSITE" id="PS00126">
    <property type="entry name" value="PDEASE_I_1"/>
    <property type="match status" value="1"/>
</dbReference>
<dbReference type="Pfam" id="PF00233">
    <property type="entry name" value="PDEase_I"/>
    <property type="match status" value="1"/>
</dbReference>
<organism evidence="10">
    <name type="scientific">Spongospora subterranea</name>
    <dbReference type="NCBI Taxonomy" id="70186"/>
    <lineage>
        <taxon>Eukaryota</taxon>
        <taxon>Sar</taxon>
        <taxon>Rhizaria</taxon>
        <taxon>Endomyxa</taxon>
        <taxon>Phytomyxea</taxon>
        <taxon>Plasmodiophorida</taxon>
        <taxon>Plasmodiophoridae</taxon>
        <taxon>Spongospora</taxon>
    </lineage>
</organism>
<dbReference type="InterPro" id="IPR002073">
    <property type="entry name" value="PDEase_catalytic_dom"/>
</dbReference>
<dbReference type="Gene3D" id="1.10.1300.10">
    <property type="entry name" value="3'5'-cyclic nucleotide phosphodiesterase, catalytic domain"/>
    <property type="match status" value="1"/>
</dbReference>
<feature type="binding site" evidence="4">
    <location>
        <position position="976"/>
    </location>
    <ligand>
        <name>AMP</name>
        <dbReference type="ChEBI" id="CHEBI:456215"/>
    </ligand>
</feature>
<comment type="similarity">
    <text evidence="6">Belongs to the cyclic nucleotide phosphodiesterase family.</text>
</comment>
<dbReference type="InterPro" id="IPR036971">
    <property type="entry name" value="PDEase_catalytic_dom_sf"/>
</dbReference>
<keyword evidence="2 6" id="KW-0378">Hydrolase</keyword>
<feature type="compositionally biased region" description="Basic and acidic residues" evidence="7">
    <location>
        <begin position="715"/>
        <end position="725"/>
    </location>
</feature>
<dbReference type="InterPro" id="IPR027417">
    <property type="entry name" value="P-loop_NTPase"/>
</dbReference>
<feature type="binding site" evidence="4">
    <location>
        <begin position="823"/>
        <end position="827"/>
    </location>
    <ligand>
        <name>AMP</name>
        <dbReference type="ChEBI" id="CHEBI:456215"/>
    </ligand>
</feature>
<keyword evidence="1 5" id="KW-0479">Metal-binding</keyword>
<feature type="binding site" evidence="5">
    <location>
        <position position="864"/>
    </location>
    <ligand>
        <name>Zn(2+)</name>
        <dbReference type="ChEBI" id="CHEBI:29105"/>
        <label>1</label>
    </ligand>
</feature>
<feature type="region of interest" description="Disordered" evidence="7">
    <location>
        <begin position="693"/>
        <end position="725"/>
    </location>
</feature>
<dbReference type="AlphaFoldDB" id="A0A0H5RDM1"/>
<dbReference type="InterPro" id="IPR003607">
    <property type="entry name" value="HD/PDEase_dom"/>
</dbReference>
<dbReference type="EC" id="3.1.4.-" evidence="6"/>
<accession>A0A0H5RDM1</accession>
<name>A0A0H5RDM1_9EUKA</name>
<comment type="cofactor">
    <cofactor evidence="6">
        <name>a divalent metal cation</name>
        <dbReference type="ChEBI" id="CHEBI:60240"/>
    </cofactor>
    <text evidence="6">Binds 2 divalent metal cations per subunit. Site 1 may preferentially bind zinc ions, while site 2 has a preference for magnesium and/or manganese ions.</text>
</comment>
<protein>
    <recommendedName>
        <fullName evidence="6">Phosphodiesterase</fullName>
        <ecNumber evidence="6">3.1.4.-</ecNumber>
    </recommendedName>
</protein>
<feature type="active site" description="Proton donor" evidence="3">
    <location>
        <position position="823"/>
    </location>
</feature>
<evidence type="ECO:0000256" key="4">
    <source>
        <dbReference type="PIRSR" id="PIRSR623088-2"/>
    </source>
</evidence>
<feature type="compositionally biased region" description="Polar residues" evidence="7">
    <location>
        <begin position="618"/>
        <end position="634"/>
    </location>
</feature>
<keyword evidence="8" id="KW-1133">Transmembrane helix</keyword>
<feature type="region of interest" description="Disordered" evidence="7">
    <location>
        <begin position="508"/>
        <end position="542"/>
    </location>
</feature>
<dbReference type="PRINTS" id="PR00387">
    <property type="entry name" value="PDIESTERASE1"/>
</dbReference>
<dbReference type="InterPro" id="IPR023088">
    <property type="entry name" value="PDEase"/>
</dbReference>
<sequence>CLSVFLFGGGLIAVYFIGHIWHLYNKTVRMIWGRADPFSTAKSLQIFNSFALNLLSASRSFGDTGKGDRTPASIQAAVMKIIKDEARNDLIPVLSLLNPLLGTDFPITTQSKEMVSCDSPLSKNASGSFCIGIRSENVAQLLSMIIRSICSSQQLILVFDECQWIGGEAWRIVGKLCDMVDNHTLVGVSIIVATRPIDHEKYRLMFEPIPPEYLELRESSAVLNLVLSNLAKDDARLLIQSRLNGPAADPQLISLVFERTGGRPLFCVKFIEALLHVNALVMGPDSCHLSAEWLARGEWDTELPIPYRIQRITASHLDRVTPSQIMLLKVAATICIAQGEGALRFNLGMVRMTNPIHEYISSISADVKALIRFGILIEEEPSDYRPQSPDPSLESGFRNELIPMVSDDDNMNEDPIPYTKGDANADTKSYSFTYGFVRDFLYQIMLYKQRQKLHRVCSDYIQSHLSKSSDLEQDEMVLGRHVILSGAVPDQIDENNVMFGNPIRKSTIIPSQVSSRRSPRRKTSVASNDGSRHTPPESIAESIGPIQKRPWDTMKERFLCCFTDPDRKQKANTKLVKVAPDTSAASRSEGGDVVPRVLVSITESKNGTETLFKGRASVQPSISEGNRSSRSMASTDDERFDGYKQQRASIGILQELHRNPALGVSDRNQIAFVLNTMTSSLTVAGEFDLDRPISKSAQSDDGGGDKAASEVATMSEDHKDVHSGRDERLLATATEDDYSPYIAQARDMLAAGALGEVLSHMDRWDFDVFHVYDLTEHQPLFAIGYELFARYDLIQKFNIDAATLVNFLVGIEHGYNQANIPYHNSVHAADVTQTMHVLASQMDLKRHFTDFDLLAIVIACIIHDYRHPGQTNQFLVNTEDERALLFNDIRVLENFHCTAAFKFMRLERNNILRTVPAAVRQQLRQQIISLVLATSLVDHNQFLTGFNTTFEDPEARAIKNDAQRGQVLTMIIKCADISNACKPIELAREWATRIMQEFYNQGDVERSKSLPVSRFMDRTVPSMATCQSTFINMYVQPLFQSLSVICPGIDPTIASQLRINAEMWAACTPEQEKELLSTTRTPLTTHISANH</sequence>
<dbReference type="CDD" id="cd00077">
    <property type="entry name" value="HDc"/>
    <property type="match status" value="1"/>
</dbReference>
<evidence type="ECO:0000256" key="3">
    <source>
        <dbReference type="PIRSR" id="PIRSR623088-1"/>
    </source>
</evidence>
<evidence type="ECO:0000259" key="9">
    <source>
        <dbReference type="PROSITE" id="PS51845"/>
    </source>
</evidence>
<dbReference type="PROSITE" id="PS51845">
    <property type="entry name" value="PDEASE_I_2"/>
    <property type="match status" value="1"/>
</dbReference>
<dbReference type="GO" id="GO:0046872">
    <property type="term" value="F:metal ion binding"/>
    <property type="evidence" value="ECO:0007669"/>
    <property type="project" value="UniProtKB-KW"/>
</dbReference>
<evidence type="ECO:0000313" key="10">
    <source>
        <dbReference type="EMBL" id="CRZ11851.1"/>
    </source>
</evidence>
<dbReference type="SUPFAM" id="SSF52540">
    <property type="entry name" value="P-loop containing nucleoside triphosphate hydrolases"/>
    <property type="match status" value="1"/>
</dbReference>
<feature type="binding site" evidence="5">
    <location>
        <position position="864"/>
    </location>
    <ligand>
        <name>Zn(2+)</name>
        <dbReference type="ChEBI" id="CHEBI:29105"/>
        <label>2</label>
    </ligand>
</feature>
<keyword evidence="8" id="KW-0812">Transmembrane</keyword>
<dbReference type="GO" id="GO:0004114">
    <property type="term" value="F:3',5'-cyclic-nucleotide phosphodiesterase activity"/>
    <property type="evidence" value="ECO:0007669"/>
    <property type="project" value="InterPro"/>
</dbReference>
<evidence type="ECO:0000256" key="1">
    <source>
        <dbReference type="ARBA" id="ARBA00022723"/>
    </source>
</evidence>
<evidence type="ECO:0000256" key="2">
    <source>
        <dbReference type="ARBA" id="ARBA00022801"/>
    </source>
</evidence>
<feature type="binding site" evidence="5">
    <location>
        <position position="827"/>
    </location>
    <ligand>
        <name>Zn(2+)</name>
        <dbReference type="ChEBI" id="CHEBI:29105"/>
        <label>1</label>
    </ligand>
</feature>
<keyword evidence="8" id="KW-0472">Membrane</keyword>
<reference evidence="10" key="1">
    <citation type="submission" date="2015-04" db="EMBL/GenBank/DDBJ databases">
        <title>The genome sequence of the plant pathogenic Rhizarian Plasmodiophora brassicae reveals insights in its biotrophic life cycle and the origin of chitin synthesis.</title>
        <authorList>
            <person name="Schwelm A."/>
            <person name="Fogelqvist J."/>
            <person name="Knaust A."/>
            <person name="Julke S."/>
            <person name="Lilja T."/>
            <person name="Dhandapani V."/>
            <person name="Bonilla-Rosso G."/>
            <person name="Karlsson M."/>
            <person name="Shevchenko A."/>
            <person name="Choi S.R."/>
            <person name="Kim H.G."/>
            <person name="Park J.Y."/>
            <person name="Lim Y.P."/>
            <person name="Ludwig-Muller J."/>
            <person name="Dixelius C."/>
        </authorList>
    </citation>
    <scope>NUCLEOTIDE SEQUENCE</scope>
    <source>
        <tissue evidence="10">Potato root galls</tissue>
    </source>
</reference>
<feature type="region of interest" description="Disordered" evidence="7">
    <location>
        <begin position="616"/>
        <end position="639"/>
    </location>
</feature>
<dbReference type="GO" id="GO:0007165">
    <property type="term" value="P:signal transduction"/>
    <property type="evidence" value="ECO:0007669"/>
    <property type="project" value="InterPro"/>
</dbReference>
<dbReference type="SMART" id="SM00471">
    <property type="entry name" value="HDc"/>
    <property type="match status" value="1"/>
</dbReference>
<feature type="binding site" evidence="5">
    <location>
        <position position="863"/>
    </location>
    <ligand>
        <name>Zn(2+)</name>
        <dbReference type="ChEBI" id="CHEBI:29105"/>
        <label>1</label>
    </ligand>
</feature>
<proteinExistence type="inferred from homology"/>
<dbReference type="SUPFAM" id="SSF109604">
    <property type="entry name" value="HD-domain/PDEase-like"/>
    <property type="match status" value="1"/>
</dbReference>
<feature type="non-terminal residue" evidence="10">
    <location>
        <position position="1"/>
    </location>
</feature>